<dbReference type="SMART" id="SM00938">
    <property type="entry name" value="P-II"/>
    <property type="match status" value="1"/>
</dbReference>
<dbReference type="InterPro" id="IPR002187">
    <property type="entry name" value="N-reg_PII"/>
</dbReference>
<gene>
    <name evidence="2" type="ORF">K3T81_04435</name>
</gene>
<dbReference type="PRINTS" id="PR00340">
    <property type="entry name" value="PIIGLNB"/>
</dbReference>
<proteinExistence type="inferred from homology"/>
<dbReference type="InterPro" id="IPR017918">
    <property type="entry name" value="N-reg_PII_CS"/>
</dbReference>
<dbReference type="InterPro" id="IPR011322">
    <property type="entry name" value="N-reg_PII-like_a/b"/>
</dbReference>
<evidence type="ECO:0000313" key="3">
    <source>
        <dbReference type="Proteomes" id="UP001199631"/>
    </source>
</evidence>
<accession>A0AAW5B4N5</accession>
<comment type="similarity">
    <text evidence="1">Belongs to the P(II) protein family.</text>
</comment>
<dbReference type="InterPro" id="IPR015867">
    <property type="entry name" value="N-reg_PII/ATP_PRibTrfase_C"/>
</dbReference>
<dbReference type="EMBL" id="JAIFZM010000003">
    <property type="protein sequence ID" value="MCG3418392.1"/>
    <property type="molecule type" value="Genomic_DNA"/>
</dbReference>
<organism evidence="2 3">
    <name type="scientific">Oceanobacillus jordanicus</name>
    <dbReference type="NCBI Taxonomy" id="2867266"/>
    <lineage>
        <taxon>Bacteria</taxon>
        <taxon>Bacillati</taxon>
        <taxon>Bacillota</taxon>
        <taxon>Bacilli</taxon>
        <taxon>Bacillales</taxon>
        <taxon>Bacillaceae</taxon>
        <taxon>Oceanobacillus</taxon>
    </lineage>
</organism>
<dbReference type="Pfam" id="PF00543">
    <property type="entry name" value="P-II"/>
    <property type="match status" value="1"/>
</dbReference>
<sequence>MKKIETIIRPEKFQPLRNALSSIGIGGLTVTEAAGTGKQKGQTGVFRGTTFQIQLLPKIKVEMIVEDNQLDEIVSIILETCSTGNIGDGKIFVSSVEEVIRIRTGERGNEAVI</sequence>
<dbReference type="SUPFAM" id="SSF54913">
    <property type="entry name" value="GlnB-like"/>
    <property type="match status" value="1"/>
</dbReference>
<dbReference type="PROSITE" id="PS51343">
    <property type="entry name" value="PII_GLNB_DOM"/>
    <property type="match status" value="1"/>
</dbReference>
<dbReference type="PANTHER" id="PTHR30115">
    <property type="entry name" value="NITROGEN REGULATORY PROTEIN P-II"/>
    <property type="match status" value="1"/>
</dbReference>
<dbReference type="Gene3D" id="3.30.70.120">
    <property type="match status" value="1"/>
</dbReference>
<dbReference type="PROSITE" id="PS00638">
    <property type="entry name" value="PII_GLNB_CTER"/>
    <property type="match status" value="1"/>
</dbReference>
<name>A0AAW5B4N5_9BACI</name>
<dbReference type="GO" id="GO:0006808">
    <property type="term" value="P:regulation of nitrogen utilization"/>
    <property type="evidence" value="ECO:0007669"/>
    <property type="project" value="InterPro"/>
</dbReference>
<evidence type="ECO:0000313" key="2">
    <source>
        <dbReference type="EMBL" id="MCG3418392.1"/>
    </source>
</evidence>
<dbReference type="PANTHER" id="PTHR30115:SF11">
    <property type="entry name" value="NITROGEN REGULATORY PROTEIN P-II HOMOLOG"/>
    <property type="match status" value="1"/>
</dbReference>
<dbReference type="GO" id="GO:0005524">
    <property type="term" value="F:ATP binding"/>
    <property type="evidence" value="ECO:0007669"/>
    <property type="project" value="TreeGrafter"/>
</dbReference>
<dbReference type="AlphaFoldDB" id="A0AAW5B4N5"/>
<evidence type="ECO:0000256" key="1">
    <source>
        <dbReference type="RuleBase" id="RU003936"/>
    </source>
</evidence>
<dbReference type="RefSeq" id="WP_036573887.1">
    <property type="nucleotide sequence ID" value="NZ_JAIFZM010000003.1"/>
</dbReference>
<reference evidence="2 3" key="1">
    <citation type="journal article" date="2022" name="Evol. Bioinform. Online">
        <title>Draft Genome Sequence of Oceanobacillus jordanicus Strain GSFE11, a Halotolerant Plant Growth-Promoting Bacterial Endophyte Isolated From the Jordan Valley.</title>
        <authorList>
            <person name="Alhindi T."/>
            <person name="Albdaiwi R."/>
        </authorList>
    </citation>
    <scope>NUCLEOTIDE SEQUENCE [LARGE SCALE GENOMIC DNA]</scope>
    <source>
        <strain evidence="2 3">GSFE11</strain>
    </source>
</reference>
<dbReference type="GO" id="GO:0005829">
    <property type="term" value="C:cytosol"/>
    <property type="evidence" value="ECO:0007669"/>
    <property type="project" value="TreeGrafter"/>
</dbReference>
<comment type="caution">
    <text evidence="2">The sequence shown here is derived from an EMBL/GenBank/DDBJ whole genome shotgun (WGS) entry which is preliminary data.</text>
</comment>
<protein>
    <submittedName>
        <fullName evidence="2">P-II family nitrogen regulator</fullName>
    </submittedName>
</protein>
<dbReference type="GO" id="GO:0030234">
    <property type="term" value="F:enzyme regulator activity"/>
    <property type="evidence" value="ECO:0007669"/>
    <property type="project" value="InterPro"/>
</dbReference>
<dbReference type="Proteomes" id="UP001199631">
    <property type="component" value="Unassembled WGS sequence"/>
</dbReference>
<keyword evidence="3" id="KW-1185">Reference proteome</keyword>